<dbReference type="Proteomes" id="UP000203413">
    <property type="component" value="Segment"/>
</dbReference>
<organism evidence="2 3">
    <name type="scientific">Penaeus monodon nudivirus</name>
    <dbReference type="NCBI Taxonomy" id="1529056"/>
    <lineage>
        <taxon>Viruses</taxon>
        <taxon>Viruses incertae sedis</taxon>
        <taxon>Naldaviricetes</taxon>
        <taxon>Lefavirales</taxon>
        <taxon>Nudiviridae</taxon>
        <taxon>Gammanudivirus</taxon>
        <taxon>Gammanudivirus pemonodonis</taxon>
    </lineage>
</organism>
<dbReference type="EMBL" id="KJ184318">
    <property type="protein sequence ID" value="AII15817.1"/>
    <property type="molecule type" value="Genomic_DNA"/>
</dbReference>
<keyword evidence="3" id="KW-1185">Reference proteome</keyword>
<dbReference type="KEGG" id="vg:20098335"/>
<gene>
    <name evidence="2" type="ORF">PmNV_029</name>
</gene>
<keyword evidence="1" id="KW-0472">Membrane</keyword>
<evidence type="ECO:0000256" key="1">
    <source>
        <dbReference type="SAM" id="Phobius"/>
    </source>
</evidence>
<name>A0A076FC58_9VIRU</name>
<keyword evidence="1" id="KW-0812">Transmembrane</keyword>
<evidence type="ECO:0000313" key="3">
    <source>
        <dbReference type="Proteomes" id="UP000203413"/>
    </source>
</evidence>
<reference evidence="2 3" key="1">
    <citation type="journal article" date="2014" name="BMC Genomics">
        <title>The genome and occlusion bodies of marine Penaeus monodon nudivirus (PmNV, also known as MBV and PemoNPV) suggest that it should be assigned to a new nudivirus genus that is distinct from the terrestrial nudiviruses.</title>
        <authorList>
            <person name="Yang Y.T."/>
            <person name="Lee D.Y."/>
            <person name="Wang Y."/>
            <person name="Hu J.M."/>
            <person name="Li W.H."/>
            <person name="Leu J.H."/>
            <person name="Chang G.D."/>
            <person name="Ke H.M."/>
            <person name="Kang S.T."/>
            <person name="Lin S.S."/>
            <person name="Kou G.H."/>
            <person name="Lo C.F."/>
        </authorList>
    </citation>
    <scope>NUCLEOTIDE SEQUENCE [LARGE SCALE GENOMIC DNA]</scope>
    <source>
        <strain evidence="2">Indonesia</strain>
    </source>
</reference>
<proteinExistence type="predicted"/>
<sequence>MNIYVLYTFIFLLLGESGITNIQREIVYGKQISPQQRVSILLFDDGDVPENGVLRIRISEKDYYFQILTVSKKPIQESSAKKKLQKNNVHEVIEKVTIIPNEPQIKILNQDEINEITIANIPLNEDVEILLNCPVLKYMDVYVQENQIIWTNSTMRFNSFRTIKINTKHLGGNDIFYTCKGHLDSDVSLFTFNLKFANLERTIIPHKDFIYESYIEIGQPFYGITEWSREFYYSSQIQVASVIHKLAKNWTLNYLLDKNEYALIRFDGQVVASNSTSLSDILKAKLTFTHQNQVVHPSFDKLYDYLKSTIRDAYDVLNGNTTFTPNISSEIADTKVNFNDFKFDLITHSNNYEDLINKVSSYQGKFPRSRYMGIPIETNQFKMTPSGSLIYEPKNSNSDTFQWADFVKEERTNAMRKYGKIPLANSDYTLLEYDPYYYNTNGYHKYLRYSFNNYGSANYRWGLTPTMGAEDPLIDLYHGNAGAVWSFKPYSVLNYNSNNNRDLLVNNIVCSNYFYGHRYVHMIANKYSKFNCELSSSTKTKKCWRTDADSIISHNKRLNIPKDKTPPTSRAMKFVNMIIRNANTNDNTSVNSILQQEIYRRIFEYQDLLAELPDQDRVKDLSIQYFIKILKNQKNKLNVVGNEYYLAKNFIEAGIKNSPSSSSSSSSTKDDTVIIDLLEESLPKIKPQKPRVFDVNYDYDSIFKDEMIDIDESLKQKDADFRKNKLDKLLTVYNKHIPPAYLELKLSHIMPIIQNQKVREHGGVQQAMTTLWIFTHIFTLGVAAMVEAGTDTSLIYNHFTVDSESADQFRERRSKMLISKMFDDMESLLPEDISEVDKRILLMASILRLCKLNTRCPHDTIIKSMLLMISYDDKILDESQEYTKAVRMEPYFSTLNFYNSDIIPQAIILMANLNDSKFSDVLYEELTEMDRISLYNINTDEVLALTIPCGFDVNTKNNKEVDLPIINAFTTSGTMRLNELYSKLAKADPGSLSHLTLKTFQNDVFKVVLDRYRGNSYLENLKKVAVKVNSNSNTHLNAILSIDATISDQYVVIQKKNQPASECININQKLAKSIASQGFTKSMHLKYCLRLDTKFMLYVTLKDYLYLDKFARKPLYAISYLIDSIKYKERFRNVICEPNFIDDASCYLQYNSLTRKPHKMSILNQVYAIMTPLQKDSVLIYLPVEYKIINKQSAEPVKSSRSKVLTYREFIHAEYNFRVHVLNQSVPMSRRQLTRHYYDIINFNHVNNINLDLNLMPDRKIHKAFEFEHVLKDIFEGEKVMNDIDYGKEYMDEVLPKQCQTLALVPQYFSKRNDRLQSFTINYNNMYKKIISPDCSSRWCNLMLAKLARINYFHMATAVDPWCVDLLHNSQVTSVMYDWVVLNTTRFIPVTGPIGDKVEFMANNVSTPFGDFYVNHAKLYDDKNLTLIVDKNAATFNLYAAFLCYNNASFLYEAMPANTSSLDVNCTIGRITLKKWLQTFDALFGVNFANQRKLDLFFQNLKLFSAPSSYRYIPEMMRMFENNVPAILAYNQLVPSHHDSDDRANVEVATLDTLLNVFTHQNLHHFNSKHKVTTIRYRKASEYYKLMNYFNDALYFTYNGSIDTHDHQHIIKRSNVFTNNYKKEDTEISYISQDDFIYISQFKIATLDETNIKFLEKVRTFIYETNPTVEFADSSKIKYSNDKSELLFVYLYSLAYAYENYDDSANYKKHRTRELEFLSYGISGMERKKALHIYETKLKDIKYAKNDDDYNSFSDEEFSKVMSDLLYADLMAKFKIYPTHFLVGIDVEYVKMMRNSNIWDNKKNHNKPLSYVESVVYSYSDSVLNTLNVTSEFTGNIPYLFYTKNFKQTSFDPSLVFGTQEIFNVGAFIANIVMDLTVSVVLLPVGGPILSKIGKGLKNMSTTILRTFKTLGNALRSISLFKRLPRIPIRMPSSIVKNFQNAKQSIKQISIRNSKSKTSVQVGQRQSLDIVATANGRRQQRQITQSVILSTENELYESMDSVFDAANPPRRPPSVVGYEPVDDFAVRSRALIGSRSDDANLHRYMETIDNIYEEVDDLPTLSASYNHLADNFGNVAARESVVERARFLLNPAPPPPLDLNRMISMQNLAPGPSIPLAGSTEVISTASGIVISNSPSTRATRITSLSRTPHLSYASLAAYDLAKDSIYLYNYHQARSKGDVRSIESFNASWSMPKVLDYINRYNSNVSKLHLHDAISTYQHCNAPITLYDHPNFRQNLGDITPDLRDSEDYHVGEINTLLARPEMCSEVKLSIVPKYLNAKEYKELYTFKTKDGQYITPLVRDDINHTISEDGLILSKYHIDEDYYCSVSNKNGTNIIPLVSDYVQYQNVPDSSSAMIITNVALTYIDHQEYVYITPLKNVLQSESLFDLKLFLHYMFSTHSPYESFIMHDDLSYNEDGACSLCIAVDTTTKIGSLVQVLDDDKEEEEELMMPQLWKNSHVSKWMAAAVVEVPSTTTQTAVYKSLSVSILLFLIPPMLILAVWIWYNKRKVTKANAEQHELAKFI</sequence>
<protein>
    <submittedName>
        <fullName evidence="2">Uncharacterized protein</fullName>
    </submittedName>
</protein>
<feature type="transmembrane region" description="Helical" evidence="1">
    <location>
        <begin position="2484"/>
        <end position="2505"/>
    </location>
</feature>
<dbReference type="RefSeq" id="YP_009051867.1">
    <property type="nucleotide sequence ID" value="NC_024692.1"/>
</dbReference>
<dbReference type="GeneID" id="20098335"/>
<evidence type="ECO:0000313" key="2">
    <source>
        <dbReference type="EMBL" id="AII15817.1"/>
    </source>
</evidence>
<accession>A0A076FC58</accession>
<keyword evidence="1" id="KW-1133">Transmembrane helix</keyword>